<accession>A0A5C5YBV4</accession>
<keyword evidence="3 6" id="KW-0378">Hydrolase</keyword>
<dbReference type="SUPFAM" id="SSF51445">
    <property type="entry name" value="(Trans)glycosidases"/>
    <property type="match status" value="1"/>
</dbReference>
<dbReference type="Pfam" id="PF16499">
    <property type="entry name" value="Melibiase_2"/>
    <property type="match status" value="2"/>
</dbReference>
<dbReference type="PANTHER" id="PTHR11452">
    <property type="entry name" value="ALPHA-GALACTOSIDASE/ALPHA-N-ACETYLGALACTOSAMINIDASE"/>
    <property type="match status" value="1"/>
</dbReference>
<keyword evidence="2" id="KW-0732">Signal</keyword>
<gene>
    <name evidence="6" type="primary">agaA_2</name>
    <name evidence="6" type="ORF">Pan14r_47280</name>
</gene>
<dbReference type="Proteomes" id="UP000317238">
    <property type="component" value="Unassembled WGS sequence"/>
</dbReference>
<evidence type="ECO:0000259" key="5">
    <source>
        <dbReference type="Pfam" id="PF17801"/>
    </source>
</evidence>
<dbReference type="SUPFAM" id="SSF51011">
    <property type="entry name" value="Glycosyl hydrolase domain"/>
    <property type="match status" value="1"/>
</dbReference>
<evidence type="ECO:0000256" key="1">
    <source>
        <dbReference type="ARBA" id="ARBA00009743"/>
    </source>
</evidence>
<dbReference type="Pfam" id="PF17801">
    <property type="entry name" value="Melibiase_C"/>
    <property type="match status" value="1"/>
</dbReference>
<evidence type="ECO:0000256" key="4">
    <source>
        <dbReference type="ARBA" id="ARBA00023295"/>
    </source>
</evidence>
<dbReference type="InterPro" id="IPR017853">
    <property type="entry name" value="GH"/>
</dbReference>
<comment type="similarity">
    <text evidence="1">Belongs to the glycosyl hydrolase 27 family.</text>
</comment>
<evidence type="ECO:0000256" key="3">
    <source>
        <dbReference type="ARBA" id="ARBA00022801"/>
    </source>
</evidence>
<dbReference type="EC" id="3.2.1.22" evidence="6"/>
<dbReference type="GO" id="GO:0004557">
    <property type="term" value="F:alpha-galactosidase activity"/>
    <property type="evidence" value="ECO:0007669"/>
    <property type="project" value="UniProtKB-EC"/>
</dbReference>
<dbReference type="Gene3D" id="2.60.40.1180">
    <property type="entry name" value="Golgi alpha-mannosidase II"/>
    <property type="match status" value="1"/>
</dbReference>
<reference evidence="6 7" key="1">
    <citation type="submission" date="2019-02" db="EMBL/GenBank/DDBJ databases">
        <title>Deep-cultivation of Planctomycetes and their phenomic and genomic characterization uncovers novel biology.</title>
        <authorList>
            <person name="Wiegand S."/>
            <person name="Jogler M."/>
            <person name="Boedeker C."/>
            <person name="Pinto D."/>
            <person name="Vollmers J."/>
            <person name="Rivas-Marin E."/>
            <person name="Kohn T."/>
            <person name="Peeters S.H."/>
            <person name="Heuer A."/>
            <person name="Rast P."/>
            <person name="Oberbeckmann S."/>
            <person name="Bunk B."/>
            <person name="Jeske O."/>
            <person name="Meyerdierks A."/>
            <person name="Storesund J.E."/>
            <person name="Kallscheuer N."/>
            <person name="Luecker S."/>
            <person name="Lage O.M."/>
            <person name="Pohl T."/>
            <person name="Merkel B.J."/>
            <person name="Hornburger P."/>
            <person name="Mueller R.-W."/>
            <person name="Bruemmer F."/>
            <person name="Labrenz M."/>
            <person name="Spormann A.M."/>
            <person name="Op Den Camp H."/>
            <person name="Overmann J."/>
            <person name="Amann R."/>
            <person name="Jetten M.S.M."/>
            <person name="Mascher T."/>
            <person name="Medema M.H."/>
            <person name="Devos D.P."/>
            <person name="Kaster A.-K."/>
            <person name="Ovreas L."/>
            <person name="Rohde M."/>
            <person name="Galperin M.Y."/>
            <person name="Jogler C."/>
        </authorList>
    </citation>
    <scope>NUCLEOTIDE SEQUENCE [LARGE SCALE GENOMIC DNA]</scope>
    <source>
        <strain evidence="6 7">Pan14r</strain>
    </source>
</reference>
<proteinExistence type="inferred from homology"/>
<dbReference type="InterPro" id="IPR013780">
    <property type="entry name" value="Glyco_hydro_b"/>
</dbReference>
<dbReference type="PANTHER" id="PTHR11452:SF42">
    <property type="entry name" value="ALPHA-GALACTOSIDASE"/>
    <property type="match status" value="1"/>
</dbReference>
<dbReference type="GO" id="GO:0005975">
    <property type="term" value="P:carbohydrate metabolic process"/>
    <property type="evidence" value="ECO:0007669"/>
    <property type="project" value="InterPro"/>
</dbReference>
<organism evidence="6 7">
    <name type="scientific">Crateriforma conspicua</name>
    <dbReference type="NCBI Taxonomy" id="2527996"/>
    <lineage>
        <taxon>Bacteria</taxon>
        <taxon>Pseudomonadati</taxon>
        <taxon>Planctomycetota</taxon>
        <taxon>Planctomycetia</taxon>
        <taxon>Planctomycetales</taxon>
        <taxon>Planctomycetaceae</taxon>
        <taxon>Crateriforma</taxon>
    </lineage>
</organism>
<dbReference type="InterPro" id="IPR002241">
    <property type="entry name" value="Glyco_hydro_27"/>
</dbReference>
<evidence type="ECO:0000313" key="7">
    <source>
        <dbReference type="Proteomes" id="UP000317238"/>
    </source>
</evidence>
<dbReference type="AlphaFoldDB" id="A0A5C5YBV4"/>
<dbReference type="CDD" id="cd14792">
    <property type="entry name" value="GH27"/>
    <property type="match status" value="1"/>
</dbReference>
<feature type="domain" description="Alpha galactosidase C-terminal" evidence="5">
    <location>
        <begin position="345"/>
        <end position="418"/>
    </location>
</feature>
<sequence>MGWNSWDCFGVSVTEDDIKANADYVAKHLKQYGWEYIVVDLCWFAPDANTDNYKKFGLHQLTDEYGRLIPDPVKFPSSAVGAGFKPLADYVHDLGLKFGIHIMRGIPWQAAENDLPIKGCDATAGQIAQPVDVCLWYANMYGVNLTRDGGQHYYDSLAELYASWDVDLIKADDMNSWDGEGNHEPYHTDEIEALAKAIDKAGRPVTLSLSPGAARVCNAAHLRRHANMWRISFDFWDEWESLQKQFDRCALWAPYIKQGHWPDADMLPLGRIGIRGEVGDARFTNFSEPEQFTLMTLWCIFRSPLMFGGHLPESDELSLRLITNPEVIAVNQASSNNRQVSRDETSVVWMAECSESGDPYVAVFNVSDTDAEIEVDLSSLRLSGNWTVRDLWKRHSLGDVSQNLVATVQGHGAAMYRLSPVAS</sequence>
<evidence type="ECO:0000313" key="6">
    <source>
        <dbReference type="EMBL" id="TWT72408.1"/>
    </source>
</evidence>
<dbReference type="EMBL" id="SJPL01000001">
    <property type="protein sequence ID" value="TWT72408.1"/>
    <property type="molecule type" value="Genomic_DNA"/>
</dbReference>
<keyword evidence="4 6" id="KW-0326">Glycosidase</keyword>
<dbReference type="InterPro" id="IPR041233">
    <property type="entry name" value="Melibiase_C"/>
</dbReference>
<dbReference type="InterPro" id="IPR013785">
    <property type="entry name" value="Aldolase_TIM"/>
</dbReference>
<dbReference type="OrthoDB" id="9807519at2"/>
<keyword evidence="7" id="KW-1185">Reference proteome</keyword>
<dbReference type="Gene3D" id="3.20.20.70">
    <property type="entry name" value="Aldolase class I"/>
    <property type="match status" value="1"/>
</dbReference>
<comment type="caution">
    <text evidence="6">The sequence shown here is derived from an EMBL/GenBank/DDBJ whole genome shotgun (WGS) entry which is preliminary data.</text>
</comment>
<name>A0A5C5YBV4_9PLAN</name>
<protein>
    <submittedName>
        <fullName evidence="6">Alpha-galactosidase A</fullName>
        <ecNumber evidence="6">3.2.1.22</ecNumber>
    </submittedName>
</protein>
<evidence type="ECO:0000256" key="2">
    <source>
        <dbReference type="ARBA" id="ARBA00022729"/>
    </source>
</evidence>